<dbReference type="GO" id="GO:0015677">
    <property type="term" value="P:copper ion import"/>
    <property type="evidence" value="ECO:0007669"/>
    <property type="project" value="TreeGrafter"/>
</dbReference>
<dbReference type="GO" id="GO:0005886">
    <property type="term" value="C:plasma membrane"/>
    <property type="evidence" value="ECO:0007669"/>
    <property type="project" value="UniProtKB-SubCell"/>
</dbReference>
<evidence type="ECO:0000256" key="4">
    <source>
        <dbReference type="ARBA" id="ARBA00022448"/>
    </source>
</evidence>
<dbReference type="Proteomes" id="UP000305948">
    <property type="component" value="Unassembled WGS sequence"/>
</dbReference>
<gene>
    <name evidence="16" type="ORF">OE88DRAFT_1811188</name>
</gene>
<dbReference type="SUPFAM" id="SSF63380">
    <property type="entry name" value="Riboflavin synthase domain-like"/>
    <property type="match status" value="1"/>
</dbReference>
<proteinExistence type="inferred from homology"/>
<evidence type="ECO:0000256" key="1">
    <source>
        <dbReference type="ARBA" id="ARBA00004651"/>
    </source>
</evidence>
<evidence type="ECO:0000256" key="10">
    <source>
        <dbReference type="ARBA" id="ARBA00023065"/>
    </source>
</evidence>
<dbReference type="SUPFAM" id="SSF52343">
    <property type="entry name" value="Ferredoxin reductase-like, C-terminal NADP-linked domain"/>
    <property type="match status" value="1"/>
</dbReference>
<evidence type="ECO:0000256" key="3">
    <source>
        <dbReference type="ARBA" id="ARBA00012668"/>
    </source>
</evidence>
<dbReference type="GO" id="GO:0006879">
    <property type="term" value="P:intracellular iron ion homeostasis"/>
    <property type="evidence" value="ECO:0007669"/>
    <property type="project" value="TreeGrafter"/>
</dbReference>
<dbReference type="EC" id="1.16.1.9" evidence="3"/>
<dbReference type="PANTHER" id="PTHR32361">
    <property type="entry name" value="FERRIC/CUPRIC REDUCTASE TRANSMEMBRANE COMPONENT"/>
    <property type="match status" value="1"/>
</dbReference>
<evidence type="ECO:0000256" key="2">
    <source>
        <dbReference type="ARBA" id="ARBA00006278"/>
    </source>
</evidence>
<dbReference type="Pfam" id="PF01794">
    <property type="entry name" value="Ferric_reduct"/>
    <property type="match status" value="1"/>
</dbReference>
<evidence type="ECO:0000256" key="13">
    <source>
        <dbReference type="ARBA" id="ARBA00048483"/>
    </source>
</evidence>
<accession>A0A5C3N0W6</accession>
<dbReference type="InterPro" id="IPR051410">
    <property type="entry name" value="Ferric/Cupric_Reductase"/>
</dbReference>
<dbReference type="Pfam" id="PF08030">
    <property type="entry name" value="NAD_binding_6"/>
    <property type="match status" value="1"/>
</dbReference>
<feature type="transmembrane region" description="Helical" evidence="14">
    <location>
        <begin position="106"/>
        <end position="124"/>
    </location>
</feature>
<keyword evidence="10" id="KW-0406">Ion transport</keyword>
<feature type="transmembrane region" description="Helical" evidence="14">
    <location>
        <begin position="6"/>
        <end position="29"/>
    </location>
</feature>
<dbReference type="OrthoDB" id="17725at2759"/>
<evidence type="ECO:0000313" key="17">
    <source>
        <dbReference type="Proteomes" id="UP000305948"/>
    </source>
</evidence>
<dbReference type="InterPro" id="IPR039261">
    <property type="entry name" value="FNR_nucleotide-bd"/>
</dbReference>
<evidence type="ECO:0000256" key="8">
    <source>
        <dbReference type="ARBA" id="ARBA00022989"/>
    </source>
</evidence>
<keyword evidence="17" id="KW-1185">Reference proteome</keyword>
<feature type="transmembrane region" description="Helical" evidence="14">
    <location>
        <begin position="173"/>
        <end position="196"/>
    </location>
</feature>
<protein>
    <recommendedName>
        <fullName evidence="3">ferric-chelate reductase (NADPH)</fullName>
        <ecNumber evidence="3">1.16.1.9</ecNumber>
    </recommendedName>
</protein>
<sequence>MAEVDNGALVFHIDIFILAAIGLFALLALPRIIGRLQGFRDGFVFRSSWQENALPRPSYDSEATRVAPVQEKQVQGAASPPAHVPEWTTYAHGLSIILRYPIAPRLSLGQVLLMVGYFTLLLYAELYRASAFKHPIRAGFVAMSQIPLVYALATKNNAIGLVVGKSYEKLNFLHQWTGTLLVLAANVHAIGYVYKWVYAGIWTKQAEMAYILWGIVALVCLDILFFFSTSIWRLRAYNIFYVSHVIAFIVFLVAVPLHQKDTTPYVAIAAGLLGLTKLEIPHINAGWRAGQHVRIRVLSRQMGWFGWTEMHPYTIASASHGPEGLVVFAKKSGRWSRNLYRIADGSTGEMEGFKGGRLVRVMLEGPYGGTGHCVPASFAGALLVGGGSGITFPLSVVDDLLRRGAEGSSRIQVLHLVWVVADSACLKPFISHFTTLLNCSTLKSFHVSVHYTGIRANIPEPPSSGELPDGLSLVPGRPNFVDILDHVVNETIQAQAEGNTTRTGVLVGVCGPVGLGQSVARVVGKVDPKRRKEVGGVELHEEAFGW</sequence>
<evidence type="ECO:0000259" key="15">
    <source>
        <dbReference type="PROSITE" id="PS51384"/>
    </source>
</evidence>
<feature type="transmembrane region" description="Helical" evidence="14">
    <location>
        <begin position="239"/>
        <end position="257"/>
    </location>
</feature>
<dbReference type="EMBL" id="ML213524">
    <property type="protein sequence ID" value="TFK47381.1"/>
    <property type="molecule type" value="Genomic_DNA"/>
</dbReference>
<evidence type="ECO:0000256" key="5">
    <source>
        <dbReference type="ARBA" id="ARBA00022475"/>
    </source>
</evidence>
<dbReference type="CDD" id="cd06186">
    <property type="entry name" value="NOX_Duox_like_FAD_NADP"/>
    <property type="match status" value="1"/>
</dbReference>
<dbReference type="InterPro" id="IPR017938">
    <property type="entry name" value="Riboflavin_synthase-like_b-brl"/>
</dbReference>
<feature type="domain" description="FAD-binding FR-type" evidence="15">
    <location>
        <begin position="224"/>
        <end position="373"/>
    </location>
</feature>
<comment type="subcellular location">
    <subcellularLocation>
        <location evidence="1">Cell membrane</location>
        <topology evidence="1">Multi-pass membrane protein</topology>
    </subcellularLocation>
</comment>
<dbReference type="Pfam" id="PF08022">
    <property type="entry name" value="FAD_binding_8"/>
    <property type="match status" value="1"/>
</dbReference>
<comment type="similarity">
    <text evidence="2">Belongs to the ferric reductase (FRE) family.</text>
</comment>
<dbReference type="GO" id="GO:0006826">
    <property type="term" value="P:iron ion transport"/>
    <property type="evidence" value="ECO:0007669"/>
    <property type="project" value="UniProtKB-ARBA"/>
</dbReference>
<keyword evidence="11 14" id="KW-0472">Membrane</keyword>
<evidence type="ECO:0000256" key="6">
    <source>
        <dbReference type="ARBA" id="ARBA00022692"/>
    </source>
</evidence>
<keyword evidence="12" id="KW-0325">Glycoprotein</keyword>
<keyword evidence="7" id="KW-0249">Electron transport</keyword>
<dbReference type="GO" id="GO:0052851">
    <property type="term" value="F:ferric-chelate reductase (NADPH) activity"/>
    <property type="evidence" value="ECO:0007669"/>
    <property type="project" value="UniProtKB-EC"/>
</dbReference>
<name>A0A5C3N0W6_9AGAM</name>
<keyword evidence="6 14" id="KW-0812">Transmembrane</keyword>
<keyword evidence="4" id="KW-0813">Transport</keyword>
<keyword evidence="9" id="KW-0560">Oxidoreductase</keyword>
<organism evidence="16 17">
    <name type="scientific">Heliocybe sulcata</name>
    <dbReference type="NCBI Taxonomy" id="5364"/>
    <lineage>
        <taxon>Eukaryota</taxon>
        <taxon>Fungi</taxon>
        <taxon>Dikarya</taxon>
        <taxon>Basidiomycota</taxon>
        <taxon>Agaricomycotina</taxon>
        <taxon>Agaricomycetes</taxon>
        <taxon>Gloeophyllales</taxon>
        <taxon>Gloeophyllaceae</taxon>
        <taxon>Heliocybe</taxon>
    </lineage>
</organism>
<dbReference type="AlphaFoldDB" id="A0A5C3N0W6"/>
<dbReference type="InterPro" id="IPR013130">
    <property type="entry name" value="Fe3_Rdtase_TM_dom"/>
</dbReference>
<evidence type="ECO:0000256" key="12">
    <source>
        <dbReference type="ARBA" id="ARBA00023180"/>
    </source>
</evidence>
<dbReference type="PROSITE" id="PS51384">
    <property type="entry name" value="FAD_FR"/>
    <property type="match status" value="1"/>
</dbReference>
<feature type="transmembrane region" description="Helical" evidence="14">
    <location>
        <begin position="208"/>
        <end position="227"/>
    </location>
</feature>
<dbReference type="PANTHER" id="PTHR32361:SF9">
    <property type="entry name" value="FERRIC REDUCTASE TRANSMEMBRANE COMPONENT 3-RELATED"/>
    <property type="match status" value="1"/>
</dbReference>
<dbReference type="Gene3D" id="3.40.50.80">
    <property type="entry name" value="Nucleotide-binding domain of ferredoxin-NADP reductase (FNR) module"/>
    <property type="match status" value="1"/>
</dbReference>
<evidence type="ECO:0000313" key="16">
    <source>
        <dbReference type="EMBL" id="TFK47381.1"/>
    </source>
</evidence>
<keyword evidence="8 14" id="KW-1133">Transmembrane helix</keyword>
<evidence type="ECO:0000256" key="11">
    <source>
        <dbReference type="ARBA" id="ARBA00023136"/>
    </source>
</evidence>
<dbReference type="InterPro" id="IPR013112">
    <property type="entry name" value="FAD-bd_8"/>
</dbReference>
<keyword evidence="5" id="KW-1003">Cell membrane</keyword>
<evidence type="ECO:0000256" key="9">
    <source>
        <dbReference type="ARBA" id="ARBA00023002"/>
    </source>
</evidence>
<evidence type="ECO:0000256" key="7">
    <source>
        <dbReference type="ARBA" id="ARBA00022982"/>
    </source>
</evidence>
<dbReference type="SFLD" id="SFLDS00052">
    <property type="entry name" value="Ferric_Reductase_Domain"/>
    <property type="match status" value="2"/>
</dbReference>
<comment type="catalytic activity">
    <reaction evidence="13">
        <text>2 a Fe(II)-siderophore + NADP(+) + H(+) = 2 a Fe(III)-siderophore + NADPH</text>
        <dbReference type="Rhea" id="RHEA:28795"/>
        <dbReference type="Rhea" id="RHEA-COMP:11342"/>
        <dbReference type="Rhea" id="RHEA-COMP:11344"/>
        <dbReference type="ChEBI" id="CHEBI:15378"/>
        <dbReference type="ChEBI" id="CHEBI:29033"/>
        <dbReference type="ChEBI" id="CHEBI:29034"/>
        <dbReference type="ChEBI" id="CHEBI:57783"/>
        <dbReference type="ChEBI" id="CHEBI:58349"/>
        <dbReference type="EC" id="1.16.1.9"/>
    </reaction>
</comment>
<dbReference type="STRING" id="5364.A0A5C3N0W6"/>
<dbReference type="InterPro" id="IPR017927">
    <property type="entry name" value="FAD-bd_FR_type"/>
</dbReference>
<dbReference type="InterPro" id="IPR013121">
    <property type="entry name" value="Fe_red_NAD-bd_6"/>
</dbReference>
<evidence type="ECO:0000256" key="14">
    <source>
        <dbReference type="SAM" id="Phobius"/>
    </source>
</evidence>
<reference evidence="16 17" key="1">
    <citation type="journal article" date="2019" name="Nat. Ecol. Evol.">
        <title>Megaphylogeny resolves global patterns of mushroom evolution.</title>
        <authorList>
            <person name="Varga T."/>
            <person name="Krizsan K."/>
            <person name="Foldi C."/>
            <person name="Dima B."/>
            <person name="Sanchez-Garcia M."/>
            <person name="Sanchez-Ramirez S."/>
            <person name="Szollosi G.J."/>
            <person name="Szarkandi J.G."/>
            <person name="Papp V."/>
            <person name="Albert L."/>
            <person name="Andreopoulos W."/>
            <person name="Angelini C."/>
            <person name="Antonin V."/>
            <person name="Barry K.W."/>
            <person name="Bougher N.L."/>
            <person name="Buchanan P."/>
            <person name="Buyck B."/>
            <person name="Bense V."/>
            <person name="Catcheside P."/>
            <person name="Chovatia M."/>
            <person name="Cooper J."/>
            <person name="Damon W."/>
            <person name="Desjardin D."/>
            <person name="Finy P."/>
            <person name="Geml J."/>
            <person name="Haridas S."/>
            <person name="Hughes K."/>
            <person name="Justo A."/>
            <person name="Karasinski D."/>
            <person name="Kautmanova I."/>
            <person name="Kiss B."/>
            <person name="Kocsube S."/>
            <person name="Kotiranta H."/>
            <person name="LaButti K.M."/>
            <person name="Lechner B.E."/>
            <person name="Liimatainen K."/>
            <person name="Lipzen A."/>
            <person name="Lukacs Z."/>
            <person name="Mihaltcheva S."/>
            <person name="Morgado L.N."/>
            <person name="Niskanen T."/>
            <person name="Noordeloos M.E."/>
            <person name="Ohm R.A."/>
            <person name="Ortiz-Santana B."/>
            <person name="Ovrebo C."/>
            <person name="Racz N."/>
            <person name="Riley R."/>
            <person name="Savchenko A."/>
            <person name="Shiryaev A."/>
            <person name="Soop K."/>
            <person name="Spirin V."/>
            <person name="Szebenyi C."/>
            <person name="Tomsovsky M."/>
            <person name="Tulloss R.E."/>
            <person name="Uehling J."/>
            <person name="Grigoriev I.V."/>
            <person name="Vagvolgyi C."/>
            <person name="Papp T."/>
            <person name="Martin F.M."/>
            <person name="Miettinen O."/>
            <person name="Hibbett D.S."/>
            <person name="Nagy L.G."/>
        </authorList>
    </citation>
    <scope>NUCLEOTIDE SEQUENCE [LARGE SCALE GENOMIC DNA]</scope>
    <source>
        <strain evidence="16 17">OMC1185</strain>
    </source>
</reference>